<dbReference type="EMBL" id="RDQH01000331">
    <property type="protein sequence ID" value="RXH98451.1"/>
    <property type="molecule type" value="Genomic_DNA"/>
</dbReference>
<accession>A0A498JZ46</accession>
<reference evidence="3 4" key="1">
    <citation type="submission" date="2018-10" db="EMBL/GenBank/DDBJ databases">
        <title>A high-quality apple genome assembly.</title>
        <authorList>
            <person name="Hu J."/>
        </authorList>
    </citation>
    <scope>NUCLEOTIDE SEQUENCE [LARGE SCALE GENOMIC DNA]</scope>
    <source>
        <strain evidence="4">cv. HFTH1</strain>
        <tissue evidence="3">Young leaf</tissue>
    </source>
</reference>
<organism evidence="3 4">
    <name type="scientific">Malus domestica</name>
    <name type="common">Apple</name>
    <name type="synonym">Pyrus malus</name>
    <dbReference type="NCBI Taxonomy" id="3750"/>
    <lineage>
        <taxon>Eukaryota</taxon>
        <taxon>Viridiplantae</taxon>
        <taxon>Streptophyta</taxon>
        <taxon>Embryophyta</taxon>
        <taxon>Tracheophyta</taxon>
        <taxon>Spermatophyta</taxon>
        <taxon>Magnoliopsida</taxon>
        <taxon>eudicotyledons</taxon>
        <taxon>Gunneridae</taxon>
        <taxon>Pentapetalae</taxon>
        <taxon>rosids</taxon>
        <taxon>fabids</taxon>
        <taxon>Rosales</taxon>
        <taxon>Rosaceae</taxon>
        <taxon>Amygdaloideae</taxon>
        <taxon>Maleae</taxon>
        <taxon>Malus</taxon>
    </lineage>
</organism>
<protein>
    <recommendedName>
        <fullName evidence="2">Methyltransferase domain-containing protein</fullName>
    </recommendedName>
</protein>
<dbReference type="PANTHER" id="PTHR12496:SF0">
    <property type="entry name" value="METHYLTRANSFERASE DOMAIN-CONTAINING PROTEIN"/>
    <property type="match status" value="1"/>
</dbReference>
<dbReference type="AlphaFoldDB" id="A0A498JZ46"/>
<evidence type="ECO:0000256" key="1">
    <source>
        <dbReference type="SAM" id="MobiDB-lite"/>
    </source>
</evidence>
<evidence type="ECO:0000313" key="4">
    <source>
        <dbReference type="Proteomes" id="UP000290289"/>
    </source>
</evidence>
<name>A0A498JZ46_MALDO</name>
<dbReference type="PANTHER" id="PTHR12496">
    <property type="entry name" value="CGI-41 METHYLTRANSFERASE"/>
    <property type="match status" value="1"/>
</dbReference>
<dbReference type="STRING" id="3750.A0A498JZ46"/>
<evidence type="ECO:0000259" key="2">
    <source>
        <dbReference type="Pfam" id="PF13679"/>
    </source>
</evidence>
<keyword evidence="4" id="KW-1185">Reference proteome</keyword>
<evidence type="ECO:0000313" key="3">
    <source>
        <dbReference type="EMBL" id="RXH98451.1"/>
    </source>
</evidence>
<feature type="region of interest" description="Disordered" evidence="1">
    <location>
        <begin position="366"/>
        <end position="392"/>
    </location>
</feature>
<dbReference type="Proteomes" id="UP000290289">
    <property type="component" value="Chromosome 5"/>
</dbReference>
<dbReference type="InterPro" id="IPR052220">
    <property type="entry name" value="METTL25"/>
</dbReference>
<dbReference type="Pfam" id="PF13679">
    <property type="entry name" value="Methyltransf_32"/>
    <property type="match status" value="1"/>
</dbReference>
<comment type="caution">
    <text evidence="3">The sequence shown here is derived from an EMBL/GenBank/DDBJ whole genome shotgun (WGS) entry which is preliminary data.</text>
</comment>
<feature type="domain" description="Methyltransferase" evidence="2">
    <location>
        <begin position="124"/>
        <end position="287"/>
    </location>
</feature>
<dbReference type="InterPro" id="IPR025714">
    <property type="entry name" value="Methyltranfer_dom"/>
</dbReference>
<gene>
    <name evidence="3" type="ORF">DVH24_010776</name>
</gene>
<proteinExistence type="predicted"/>
<sequence>MSSNGRKYSCETASQTLEWINAIVDFIRPYTFLTNAHVVNFFKDRLWEAVDEEWMDCLRKEAVENLLQIPCGVVQDHWPASLKNFIVTLSSLVLPRQQADLQTVLPGMDMTSLNSVLSTGMNAKKKHEVEVLSAVVNSIASSVRANAIIDVGSGQGYLAQVLSFHYQHAVFAIDACSHHGRVTDARAEQIKKYYASQIQNRSLTVPKTITCNVMSIDTLKALADIPLDEDNVSSLQTSCKGDSGTSLVLAGLHACGDLSVTMLKTFMECKEVKAVVSVGCCYNLLSEEGSNHVGSQCGFPMSHGVKSAGLSLGKSSRDLACQSAERWRCLENDAGVHNFELHAFRAAFQMVLSVYYPKVMTTSPSIGRQGKALRRRQQRVAPDSSLHHKESTCSSLSQINSAMKGSWSHIKPTVQEADGSFDTVLETTTITNENSFKATQCGRSKFIGKYPLFQKYCLSGLSRLGLEPLKEMDVHGIWKEVESSAELIGPYWSLRAAFGPLLETFLLLDRLLFLQEQGSSIEAEMQPIFNPALSPRNVAIIAKKLTTQIKKLIASCECTSPYLIRIFGLNTKKERHSVPQIVLLNLNLSCDEPEVIKSPVVNDAGDAVGLIITGPTDNLLSLFSGGDPDPTTYATQLQERVDASSLLKLLPKAEDVLKCAVSGEELKDLLVLDGCNQID</sequence>